<dbReference type="OrthoDB" id="2742797at2759"/>
<dbReference type="EMBL" id="KV429114">
    <property type="protein sequence ID" value="KZT64981.1"/>
    <property type="molecule type" value="Genomic_DNA"/>
</dbReference>
<evidence type="ECO:0000313" key="2">
    <source>
        <dbReference type="EMBL" id="KZT64981.1"/>
    </source>
</evidence>
<name>A0A165LXQ4_9APHY</name>
<accession>A0A165LXQ4</accession>
<reference evidence="2 3" key="1">
    <citation type="journal article" date="2016" name="Mol. Biol. Evol.">
        <title>Comparative Genomics of Early-Diverging Mushroom-Forming Fungi Provides Insights into the Origins of Lignocellulose Decay Capabilities.</title>
        <authorList>
            <person name="Nagy L.G."/>
            <person name="Riley R."/>
            <person name="Tritt A."/>
            <person name="Adam C."/>
            <person name="Daum C."/>
            <person name="Floudas D."/>
            <person name="Sun H."/>
            <person name="Yadav J.S."/>
            <person name="Pangilinan J."/>
            <person name="Larsson K.H."/>
            <person name="Matsuura K."/>
            <person name="Barry K."/>
            <person name="Labutti K."/>
            <person name="Kuo R."/>
            <person name="Ohm R.A."/>
            <person name="Bhattacharya S.S."/>
            <person name="Shirouzu T."/>
            <person name="Yoshinaga Y."/>
            <person name="Martin F.M."/>
            <person name="Grigoriev I.V."/>
            <person name="Hibbett D.S."/>
        </authorList>
    </citation>
    <scope>NUCLEOTIDE SEQUENCE [LARGE SCALE GENOMIC DNA]</scope>
    <source>
        <strain evidence="2 3">L-15889</strain>
    </source>
</reference>
<keyword evidence="3" id="KW-1185">Reference proteome</keyword>
<dbReference type="Proteomes" id="UP000076727">
    <property type="component" value="Unassembled WGS sequence"/>
</dbReference>
<feature type="compositionally biased region" description="Low complexity" evidence="1">
    <location>
        <begin position="1"/>
        <end position="16"/>
    </location>
</feature>
<evidence type="ECO:0000313" key="3">
    <source>
        <dbReference type="Proteomes" id="UP000076727"/>
    </source>
</evidence>
<evidence type="ECO:0000256" key="1">
    <source>
        <dbReference type="SAM" id="MobiDB-lite"/>
    </source>
</evidence>
<dbReference type="AlphaFoldDB" id="A0A165LXQ4"/>
<proteinExistence type="predicted"/>
<organism evidence="2 3">
    <name type="scientific">Daedalea quercina L-15889</name>
    <dbReference type="NCBI Taxonomy" id="1314783"/>
    <lineage>
        <taxon>Eukaryota</taxon>
        <taxon>Fungi</taxon>
        <taxon>Dikarya</taxon>
        <taxon>Basidiomycota</taxon>
        <taxon>Agaricomycotina</taxon>
        <taxon>Agaricomycetes</taxon>
        <taxon>Polyporales</taxon>
        <taxon>Fomitopsis</taxon>
    </lineage>
</organism>
<gene>
    <name evidence="2" type="ORF">DAEQUDRAFT_769220</name>
</gene>
<feature type="region of interest" description="Disordered" evidence="1">
    <location>
        <begin position="1"/>
        <end position="21"/>
    </location>
</feature>
<protein>
    <submittedName>
        <fullName evidence="2">Uncharacterized protein</fullName>
    </submittedName>
</protein>
<sequence length="109" mass="12105">MQQANAGNNNANNAGAKHPNGRAKIAIKDVQRVHGHVEEIPLQAYREANVNVNRGWNTLVTADEVRDASDAYDARGILHDIDTQWGMLPHGGAYKESNHYFGPGEYDFY</sequence>